<dbReference type="PRINTS" id="PR00171">
    <property type="entry name" value="SUGRTRNSPORT"/>
</dbReference>
<feature type="signal peptide" evidence="9">
    <location>
        <begin position="1"/>
        <end position="21"/>
    </location>
</feature>
<evidence type="ECO:0000256" key="5">
    <source>
        <dbReference type="ARBA" id="ARBA00022989"/>
    </source>
</evidence>
<dbReference type="PROSITE" id="PS00216">
    <property type="entry name" value="SUGAR_TRANSPORT_1"/>
    <property type="match status" value="2"/>
</dbReference>
<dbReference type="AlphaFoldDB" id="A0A6A6HBI8"/>
<sequence>MGKAFNIFLATFAATGSFLFGYDSGVMTDVIASQDFLTFFDTNSSSPIIGAINATFSGGAVFGSLMGGLTMDRFGRKKTVQIGAVIASVGAILQCAAYNLAMMLVGRIIAGWAVGLMSMSVPVYQAECAHPKTRGLIVGLTQQMIGVGFIVSTWIGYGCNHAPDTSSVQWRFPLAFQVLPSLMLLVGLIWLPESPRYLIEIGKEEEAMRVFRKLHHDGSNEEWIQSEFLEIKTTITEEKAISVLGWLPMFKIPMWRTRLIHGTLVQVFTQLTGVNVINYYQTIMYDALGFTGHKAVLVAGLYNIVGPITNFFFIVFVLDRVGRRKPLLFGAVGITIALICEAVLNSVNQNGTERGSSIAGVFFIFSVSVIFSLSFGPISWVYMSEIMPLSIRGRGNAFATGIGNWLVSTLFAQVSPIALSHIKWKYYFVFAAFNIVITIPTIALYFKETKQLSLEEIDLLFVKEDGRRISVDQGTLARERERKRSVHTMNEGKETEGTLQYEKSAELRDALPGSFLNGVKV</sequence>
<feature type="chain" id="PRO_5025422358" evidence="9">
    <location>
        <begin position="22"/>
        <end position="521"/>
    </location>
</feature>
<evidence type="ECO:0000256" key="4">
    <source>
        <dbReference type="ARBA" id="ARBA00022692"/>
    </source>
</evidence>
<dbReference type="Gene3D" id="1.20.1250.20">
    <property type="entry name" value="MFS general substrate transporter like domains"/>
    <property type="match status" value="1"/>
</dbReference>
<dbReference type="InterPro" id="IPR005829">
    <property type="entry name" value="Sugar_transporter_CS"/>
</dbReference>
<feature type="transmembrane region" description="Helical" evidence="8">
    <location>
        <begin position="359"/>
        <end position="383"/>
    </location>
</feature>
<evidence type="ECO:0000256" key="1">
    <source>
        <dbReference type="ARBA" id="ARBA00004141"/>
    </source>
</evidence>
<evidence type="ECO:0000256" key="2">
    <source>
        <dbReference type="ARBA" id="ARBA00010992"/>
    </source>
</evidence>
<evidence type="ECO:0000256" key="3">
    <source>
        <dbReference type="ARBA" id="ARBA00022448"/>
    </source>
</evidence>
<keyword evidence="4 8" id="KW-0812">Transmembrane</keyword>
<reference evidence="11" key="1">
    <citation type="journal article" date="2020" name="Stud. Mycol.">
        <title>101 Dothideomycetes genomes: a test case for predicting lifestyles and emergence of pathogens.</title>
        <authorList>
            <person name="Haridas S."/>
            <person name="Albert R."/>
            <person name="Binder M."/>
            <person name="Bloem J."/>
            <person name="Labutti K."/>
            <person name="Salamov A."/>
            <person name="Andreopoulos B."/>
            <person name="Baker S."/>
            <person name="Barry K."/>
            <person name="Bills G."/>
            <person name="Bluhm B."/>
            <person name="Cannon C."/>
            <person name="Castanera R."/>
            <person name="Culley D."/>
            <person name="Daum C."/>
            <person name="Ezra D."/>
            <person name="Gonzalez J."/>
            <person name="Henrissat B."/>
            <person name="Kuo A."/>
            <person name="Liang C."/>
            <person name="Lipzen A."/>
            <person name="Lutzoni F."/>
            <person name="Magnuson J."/>
            <person name="Mondo S."/>
            <person name="Nolan M."/>
            <person name="Ohm R."/>
            <person name="Pangilinan J."/>
            <person name="Park H.-J."/>
            <person name="Ramirez L."/>
            <person name="Alfaro M."/>
            <person name="Sun H."/>
            <person name="Tritt A."/>
            <person name="Yoshinaga Y."/>
            <person name="Zwiers L.-H."/>
            <person name="Turgeon B."/>
            <person name="Goodwin S."/>
            <person name="Spatafora J."/>
            <person name="Crous P."/>
            <person name="Grigoriev I."/>
        </authorList>
    </citation>
    <scope>NUCLEOTIDE SEQUENCE</scope>
    <source>
        <strain evidence="11">Tuck. ex Michener</strain>
    </source>
</reference>
<comment type="similarity">
    <text evidence="2 7">Belongs to the major facilitator superfamily. Sugar transporter (TC 2.A.1.1) family.</text>
</comment>
<dbReference type="EMBL" id="ML991791">
    <property type="protein sequence ID" value="KAF2235407.1"/>
    <property type="molecule type" value="Genomic_DNA"/>
</dbReference>
<evidence type="ECO:0000313" key="12">
    <source>
        <dbReference type="Proteomes" id="UP000800092"/>
    </source>
</evidence>
<feature type="transmembrane region" description="Helical" evidence="8">
    <location>
        <begin position="300"/>
        <end position="318"/>
    </location>
</feature>
<feature type="transmembrane region" description="Helical" evidence="8">
    <location>
        <begin position="426"/>
        <end position="446"/>
    </location>
</feature>
<keyword evidence="3 7" id="KW-0813">Transport</keyword>
<feature type="transmembrane region" description="Helical" evidence="8">
    <location>
        <begin position="395"/>
        <end position="414"/>
    </location>
</feature>
<feature type="transmembrane region" description="Helical" evidence="8">
    <location>
        <begin position="136"/>
        <end position="158"/>
    </location>
</feature>
<dbReference type="PROSITE" id="PS50850">
    <property type="entry name" value="MFS"/>
    <property type="match status" value="1"/>
</dbReference>
<feature type="transmembrane region" description="Helical" evidence="8">
    <location>
        <begin position="107"/>
        <end position="124"/>
    </location>
</feature>
<accession>A0A6A6HBI8</accession>
<feature type="transmembrane region" description="Helical" evidence="8">
    <location>
        <begin position="82"/>
        <end position="101"/>
    </location>
</feature>
<gene>
    <name evidence="11" type="ORF">EV356DRAFT_465071</name>
</gene>
<dbReference type="Pfam" id="PF00083">
    <property type="entry name" value="Sugar_tr"/>
    <property type="match status" value="1"/>
</dbReference>
<feature type="transmembrane region" description="Helical" evidence="8">
    <location>
        <begin position="170"/>
        <end position="191"/>
    </location>
</feature>
<dbReference type="NCBIfam" id="TIGR00879">
    <property type="entry name" value="SP"/>
    <property type="match status" value="1"/>
</dbReference>
<proteinExistence type="inferred from homology"/>
<protein>
    <submittedName>
        <fullName evidence="11">General substrate transporter</fullName>
    </submittedName>
</protein>
<organism evidence="11 12">
    <name type="scientific">Viridothelium virens</name>
    <name type="common">Speckled blister lichen</name>
    <name type="synonym">Trypethelium virens</name>
    <dbReference type="NCBI Taxonomy" id="1048519"/>
    <lineage>
        <taxon>Eukaryota</taxon>
        <taxon>Fungi</taxon>
        <taxon>Dikarya</taxon>
        <taxon>Ascomycota</taxon>
        <taxon>Pezizomycotina</taxon>
        <taxon>Dothideomycetes</taxon>
        <taxon>Dothideomycetes incertae sedis</taxon>
        <taxon>Trypetheliales</taxon>
        <taxon>Trypetheliaceae</taxon>
        <taxon>Viridothelium</taxon>
    </lineage>
</organism>
<dbReference type="InterPro" id="IPR003663">
    <property type="entry name" value="Sugar/inositol_transpt"/>
</dbReference>
<evidence type="ECO:0000256" key="7">
    <source>
        <dbReference type="RuleBase" id="RU003346"/>
    </source>
</evidence>
<feature type="domain" description="Major facilitator superfamily (MFS) profile" evidence="10">
    <location>
        <begin position="9"/>
        <end position="450"/>
    </location>
</feature>
<keyword evidence="12" id="KW-1185">Reference proteome</keyword>
<keyword evidence="6 8" id="KW-0472">Membrane</keyword>
<name>A0A6A6HBI8_VIRVR</name>
<dbReference type="InterPro" id="IPR005828">
    <property type="entry name" value="MFS_sugar_transport-like"/>
</dbReference>
<keyword evidence="5 8" id="KW-1133">Transmembrane helix</keyword>
<dbReference type="GO" id="GO:0016020">
    <property type="term" value="C:membrane"/>
    <property type="evidence" value="ECO:0007669"/>
    <property type="project" value="UniProtKB-SubCell"/>
</dbReference>
<dbReference type="PANTHER" id="PTHR48022">
    <property type="entry name" value="PLASTIDIC GLUCOSE TRANSPORTER 4"/>
    <property type="match status" value="1"/>
</dbReference>
<keyword evidence="9" id="KW-0732">Signal</keyword>
<dbReference type="GO" id="GO:0005351">
    <property type="term" value="F:carbohydrate:proton symporter activity"/>
    <property type="evidence" value="ECO:0007669"/>
    <property type="project" value="TreeGrafter"/>
</dbReference>
<dbReference type="InterPro" id="IPR050360">
    <property type="entry name" value="MFS_Sugar_Transporters"/>
</dbReference>
<evidence type="ECO:0000313" key="11">
    <source>
        <dbReference type="EMBL" id="KAF2235407.1"/>
    </source>
</evidence>
<dbReference type="OrthoDB" id="6612291at2759"/>
<evidence type="ECO:0000256" key="6">
    <source>
        <dbReference type="ARBA" id="ARBA00023136"/>
    </source>
</evidence>
<dbReference type="PANTHER" id="PTHR48022:SF80">
    <property type="entry name" value="SUGAR TRANSPORTER, PUTATIVE (AFU_ORTHOLOGUE AFUA_3G12170)-RELATED"/>
    <property type="match status" value="1"/>
</dbReference>
<evidence type="ECO:0000256" key="9">
    <source>
        <dbReference type="SAM" id="SignalP"/>
    </source>
</evidence>
<dbReference type="InterPro" id="IPR036259">
    <property type="entry name" value="MFS_trans_sf"/>
</dbReference>
<feature type="transmembrane region" description="Helical" evidence="8">
    <location>
        <begin position="259"/>
        <end position="280"/>
    </location>
</feature>
<evidence type="ECO:0000256" key="8">
    <source>
        <dbReference type="SAM" id="Phobius"/>
    </source>
</evidence>
<evidence type="ECO:0000259" key="10">
    <source>
        <dbReference type="PROSITE" id="PS50850"/>
    </source>
</evidence>
<dbReference type="InterPro" id="IPR020846">
    <property type="entry name" value="MFS_dom"/>
</dbReference>
<dbReference type="FunFam" id="1.20.1250.20:FF:000090">
    <property type="entry name" value="MFS sugar transporter, putative"/>
    <property type="match status" value="1"/>
</dbReference>
<feature type="transmembrane region" description="Helical" evidence="8">
    <location>
        <begin position="327"/>
        <end position="347"/>
    </location>
</feature>
<feature type="transmembrane region" description="Helical" evidence="8">
    <location>
        <begin position="48"/>
        <end position="70"/>
    </location>
</feature>
<dbReference type="Proteomes" id="UP000800092">
    <property type="component" value="Unassembled WGS sequence"/>
</dbReference>
<dbReference type="SUPFAM" id="SSF103473">
    <property type="entry name" value="MFS general substrate transporter"/>
    <property type="match status" value="1"/>
</dbReference>
<comment type="subcellular location">
    <subcellularLocation>
        <location evidence="1">Membrane</location>
        <topology evidence="1">Multi-pass membrane protein</topology>
    </subcellularLocation>
</comment>